<dbReference type="AlphaFoldDB" id="A0AAV9FGK1"/>
<keyword evidence="9" id="KW-1185">Reference proteome</keyword>
<feature type="coiled-coil region" evidence="5">
    <location>
        <begin position="183"/>
        <end position="245"/>
    </location>
</feature>
<evidence type="ECO:0000256" key="6">
    <source>
        <dbReference type="SAM" id="MobiDB-lite"/>
    </source>
</evidence>
<keyword evidence="3" id="KW-0862">Zinc</keyword>
<dbReference type="PANTHER" id="PTHR42647">
    <property type="entry name" value="SBP (S-RIBONUCLEASE BINDING PROTEIN) FAMILY PROTEIN"/>
    <property type="match status" value="1"/>
</dbReference>
<reference evidence="8" key="1">
    <citation type="journal article" date="2023" name="Nat. Commun.">
        <title>Diploid and tetraploid genomes of Acorus and the evolution of monocots.</title>
        <authorList>
            <person name="Ma L."/>
            <person name="Liu K.W."/>
            <person name="Li Z."/>
            <person name="Hsiao Y.Y."/>
            <person name="Qi Y."/>
            <person name="Fu T."/>
            <person name="Tang G.D."/>
            <person name="Zhang D."/>
            <person name="Sun W.H."/>
            <person name="Liu D.K."/>
            <person name="Li Y."/>
            <person name="Chen G.Z."/>
            <person name="Liu X.D."/>
            <person name="Liao X.Y."/>
            <person name="Jiang Y.T."/>
            <person name="Yu X."/>
            <person name="Hao Y."/>
            <person name="Huang J."/>
            <person name="Zhao X.W."/>
            <person name="Ke S."/>
            <person name="Chen Y.Y."/>
            <person name="Wu W.L."/>
            <person name="Hsu J.L."/>
            <person name="Lin Y.F."/>
            <person name="Huang M.D."/>
            <person name="Li C.Y."/>
            <person name="Huang L."/>
            <person name="Wang Z.W."/>
            <person name="Zhao X."/>
            <person name="Zhong W.Y."/>
            <person name="Peng D.H."/>
            <person name="Ahmad S."/>
            <person name="Lan S."/>
            <person name="Zhang J.S."/>
            <person name="Tsai W.C."/>
            <person name="Van de Peer Y."/>
            <person name="Liu Z.J."/>
        </authorList>
    </citation>
    <scope>NUCLEOTIDE SEQUENCE</scope>
    <source>
        <strain evidence="8">CP</strain>
    </source>
</reference>
<evidence type="ECO:0000256" key="3">
    <source>
        <dbReference type="ARBA" id="ARBA00022833"/>
    </source>
</evidence>
<keyword evidence="2 4" id="KW-0863">Zinc-finger</keyword>
<keyword evidence="5" id="KW-0175">Coiled coil</keyword>
<reference evidence="8" key="2">
    <citation type="submission" date="2023-06" db="EMBL/GenBank/DDBJ databases">
        <authorList>
            <person name="Ma L."/>
            <person name="Liu K.-W."/>
            <person name="Li Z."/>
            <person name="Hsiao Y.-Y."/>
            <person name="Qi Y."/>
            <person name="Fu T."/>
            <person name="Tang G."/>
            <person name="Zhang D."/>
            <person name="Sun W.-H."/>
            <person name="Liu D.-K."/>
            <person name="Li Y."/>
            <person name="Chen G.-Z."/>
            <person name="Liu X.-D."/>
            <person name="Liao X.-Y."/>
            <person name="Jiang Y.-T."/>
            <person name="Yu X."/>
            <person name="Hao Y."/>
            <person name="Huang J."/>
            <person name="Zhao X.-W."/>
            <person name="Ke S."/>
            <person name="Chen Y.-Y."/>
            <person name="Wu W.-L."/>
            <person name="Hsu J.-L."/>
            <person name="Lin Y.-F."/>
            <person name="Huang M.-D."/>
            <person name="Li C.-Y."/>
            <person name="Huang L."/>
            <person name="Wang Z.-W."/>
            <person name="Zhao X."/>
            <person name="Zhong W.-Y."/>
            <person name="Peng D.-H."/>
            <person name="Ahmad S."/>
            <person name="Lan S."/>
            <person name="Zhang J.-S."/>
            <person name="Tsai W.-C."/>
            <person name="Van De Peer Y."/>
            <person name="Liu Z.-J."/>
        </authorList>
    </citation>
    <scope>NUCLEOTIDE SEQUENCE</scope>
    <source>
        <strain evidence="8">CP</strain>
        <tissue evidence="8">Leaves</tissue>
    </source>
</reference>
<dbReference type="InterPro" id="IPR013083">
    <property type="entry name" value="Znf_RING/FYVE/PHD"/>
</dbReference>
<dbReference type="EMBL" id="JAUJYO010000001">
    <property type="protein sequence ID" value="KAK1324721.1"/>
    <property type="molecule type" value="Genomic_DNA"/>
</dbReference>
<dbReference type="PROSITE" id="PS50089">
    <property type="entry name" value="ZF_RING_2"/>
    <property type="match status" value="1"/>
</dbReference>
<gene>
    <name evidence="8" type="ORF">QJS10_CPA01g02853</name>
</gene>
<evidence type="ECO:0000313" key="9">
    <source>
        <dbReference type="Proteomes" id="UP001180020"/>
    </source>
</evidence>
<dbReference type="PANTHER" id="PTHR42647:SF5">
    <property type="entry name" value="SBP (S-RIBONUCLEASE BINDING PROTEIN) FAMILY PROTEIN"/>
    <property type="match status" value="1"/>
</dbReference>
<dbReference type="CDD" id="cd16649">
    <property type="entry name" value="mRING-HC-C3HC5_CGRF1-like"/>
    <property type="match status" value="1"/>
</dbReference>
<dbReference type="InterPro" id="IPR001841">
    <property type="entry name" value="Znf_RING"/>
</dbReference>
<comment type="caution">
    <text evidence="8">The sequence shown here is derived from an EMBL/GenBank/DDBJ whole genome shotgun (WGS) entry which is preliminary data.</text>
</comment>
<protein>
    <recommendedName>
        <fullName evidence="7">RING-type domain-containing protein</fullName>
    </recommendedName>
</protein>
<sequence>MAVQAQYPSNALFLNRNTEDTKTMLGGDHHFLQSQEFLHQPNLMFFSNGVTTHNPRKTTREAAPATAPPPPPPEADNLFYLHPKIPNQTAIVSLSQPQQSPLVYTGLRLSSENQQQEEEQNGFFFSSSLLNEELSTQIKRQRDEIDRFLSTQAEQLRLSLAEKRQKHYRALLCAAEAAASRRLGEAVAEAEMAARRNAELEERVSRLRAESHAWQARAQAQETAAAALRAELHRASEVIAAAAAEDRNAGCCGGADAAEDAESTYVNPERAEAGPGSVPVCLACRVRPVSVVVLPCRHLCLCSACDAAAEGGGGGGACPVCLSVRSASVQVFLS</sequence>
<evidence type="ECO:0000313" key="8">
    <source>
        <dbReference type="EMBL" id="KAK1324721.1"/>
    </source>
</evidence>
<accession>A0AAV9FGK1</accession>
<feature type="region of interest" description="Disordered" evidence="6">
    <location>
        <begin position="51"/>
        <end position="74"/>
    </location>
</feature>
<evidence type="ECO:0000256" key="4">
    <source>
        <dbReference type="PROSITE-ProRule" id="PRU00175"/>
    </source>
</evidence>
<dbReference type="FunFam" id="3.30.40.10:FF:000239">
    <property type="entry name" value="probable BOI-related E3 ubiquitin-protein ligase 2"/>
    <property type="match status" value="1"/>
</dbReference>
<dbReference type="Proteomes" id="UP001180020">
    <property type="component" value="Unassembled WGS sequence"/>
</dbReference>
<evidence type="ECO:0000256" key="2">
    <source>
        <dbReference type="ARBA" id="ARBA00022771"/>
    </source>
</evidence>
<dbReference type="PIRSF" id="PIRSF036836">
    <property type="entry name" value="RNase_bind_SBP1"/>
    <property type="match status" value="1"/>
</dbReference>
<evidence type="ECO:0000256" key="1">
    <source>
        <dbReference type="ARBA" id="ARBA00022723"/>
    </source>
</evidence>
<proteinExistence type="predicted"/>
<dbReference type="Gene3D" id="3.30.40.10">
    <property type="entry name" value="Zinc/RING finger domain, C3HC4 (zinc finger)"/>
    <property type="match status" value="1"/>
</dbReference>
<dbReference type="GO" id="GO:0008270">
    <property type="term" value="F:zinc ion binding"/>
    <property type="evidence" value="ECO:0007669"/>
    <property type="project" value="UniProtKB-KW"/>
</dbReference>
<dbReference type="GO" id="GO:0004842">
    <property type="term" value="F:ubiquitin-protein transferase activity"/>
    <property type="evidence" value="ECO:0007669"/>
    <property type="project" value="TreeGrafter"/>
</dbReference>
<dbReference type="Pfam" id="PF13920">
    <property type="entry name" value="zf-C3HC4_3"/>
    <property type="match status" value="1"/>
</dbReference>
<evidence type="ECO:0000259" key="7">
    <source>
        <dbReference type="PROSITE" id="PS50089"/>
    </source>
</evidence>
<evidence type="ECO:0000256" key="5">
    <source>
        <dbReference type="SAM" id="Coils"/>
    </source>
</evidence>
<organism evidence="8 9">
    <name type="scientific">Acorus calamus</name>
    <name type="common">Sweet flag</name>
    <dbReference type="NCBI Taxonomy" id="4465"/>
    <lineage>
        <taxon>Eukaryota</taxon>
        <taxon>Viridiplantae</taxon>
        <taxon>Streptophyta</taxon>
        <taxon>Embryophyta</taxon>
        <taxon>Tracheophyta</taxon>
        <taxon>Spermatophyta</taxon>
        <taxon>Magnoliopsida</taxon>
        <taxon>Liliopsida</taxon>
        <taxon>Acoraceae</taxon>
        <taxon>Acorus</taxon>
    </lineage>
</organism>
<name>A0AAV9FGK1_ACOCL</name>
<feature type="domain" description="RING-type" evidence="7">
    <location>
        <begin position="281"/>
        <end position="321"/>
    </location>
</feature>
<keyword evidence="1" id="KW-0479">Metal-binding</keyword>